<organism evidence="3 4">
    <name type="scientific">Sanghuangporus baumii</name>
    <name type="common">Phellinus baumii</name>
    <dbReference type="NCBI Taxonomy" id="108892"/>
    <lineage>
        <taxon>Eukaryota</taxon>
        <taxon>Fungi</taxon>
        <taxon>Dikarya</taxon>
        <taxon>Basidiomycota</taxon>
        <taxon>Agaricomycotina</taxon>
        <taxon>Agaricomycetes</taxon>
        <taxon>Hymenochaetales</taxon>
        <taxon>Hymenochaetaceae</taxon>
        <taxon>Sanghuangporus</taxon>
    </lineage>
</organism>
<dbReference type="GO" id="GO:0050664">
    <property type="term" value="F:oxidoreductase activity, acting on NAD(P)H, oxygen as acceptor"/>
    <property type="evidence" value="ECO:0007669"/>
    <property type="project" value="TreeGrafter"/>
</dbReference>
<dbReference type="PANTHER" id="PTHR43008">
    <property type="entry name" value="BENZIL REDUCTASE"/>
    <property type="match status" value="1"/>
</dbReference>
<dbReference type="Pfam" id="PF13561">
    <property type="entry name" value="adh_short_C2"/>
    <property type="match status" value="1"/>
</dbReference>
<evidence type="ECO:0000256" key="2">
    <source>
        <dbReference type="ARBA" id="ARBA00023002"/>
    </source>
</evidence>
<dbReference type="PANTHER" id="PTHR43008:SF4">
    <property type="entry name" value="CHAIN DEHYDROGENASE, PUTATIVE (AFU_ORTHOLOGUE AFUA_4G08710)-RELATED"/>
    <property type="match status" value="1"/>
</dbReference>
<dbReference type="PRINTS" id="PR00081">
    <property type="entry name" value="GDHRDH"/>
</dbReference>
<dbReference type="Proteomes" id="UP000757232">
    <property type="component" value="Unassembled WGS sequence"/>
</dbReference>
<dbReference type="InterPro" id="IPR002347">
    <property type="entry name" value="SDR_fam"/>
</dbReference>
<reference evidence="3" key="1">
    <citation type="submission" date="2016-06" db="EMBL/GenBank/DDBJ databases">
        <title>Draft Genome sequence of the fungus Inonotus baumii.</title>
        <authorList>
            <person name="Zhu H."/>
            <person name="Lin W."/>
        </authorList>
    </citation>
    <scope>NUCLEOTIDE SEQUENCE</scope>
    <source>
        <strain evidence="3">821</strain>
    </source>
</reference>
<protein>
    <submittedName>
        <fullName evidence="3">NAD-binding protein</fullName>
    </submittedName>
</protein>
<evidence type="ECO:0000313" key="4">
    <source>
        <dbReference type="Proteomes" id="UP000757232"/>
    </source>
</evidence>
<dbReference type="InterPro" id="IPR036291">
    <property type="entry name" value="NAD(P)-bd_dom_sf"/>
</dbReference>
<gene>
    <name evidence="3" type="ORF">A7U60_g4628</name>
</gene>
<accession>A0A9Q5HY90</accession>
<sequence length="126" mass="13746">MVNFGEPGSIILIASMAASVAFAKEHWSAYGTSKSAVKQMGRYLACELGPNQIRVNTISPGYIYTNMTRLYLDDYPHLIKEWGAQNPLGRIGRPDDLRGVVAWLASDASSFCTGSDILITGGHHAW</sequence>
<dbReference type="OrthoDB" id="1669814at2759"/>
<dbReference type="GO" id="GO:0016616">
    <property type="term" value="F:oxidoreductase activity, acting on the CH-OH group of donors, NAD or NADP as acceptor"/>
    <property type="evidence" value="ECO:0007669"/>
    <property type="project" value="UniProtKB-ARBA"/>
</dbReference>
<evidence type="ECO:0000313" key="3">
    <source>
        <dbReference type="EMBL" id="OCB88223.1"/>
    </source>
</evidence>
<comment type="similarity">
    <text evidence="1">Belongs to the short-chain dehydrogenases/reductases (SDR) family.</text>
</comment>
<name>A0A9Q5HY90_SANBA</name>
<comment type="caution">
    <text evidence="3">The sequence shown here is derived from an EMBL/GenBank/DDBJ whole genome shotgun (WGS) entry which is preliminary data.</text>
</comment>
<evidence type="ECO:0000256" key="1">
    <source>
        <dbReference type="ARBA" id="ARBA00006484"/>
    </source>
</evidence>
<proteinExistence type="inferred from homology"/>
<keyword evidence="4" id="KW-1185">Reference proteome</keyword>
<dbReference type="Gene3D" id="3.40.50.720">
    <property type="entry name" value="NAD(P)-binding Rossmann-like Domain"/>
    <property type="match status" value="1"/>
</dbReference>
<keyword evidence="2" id="KW-0560">Oxidoreductase</keyword>
<dbReference type="EMBL" id="LNZH02000182">
    <property type="protein sequence ID" value="OCB88223.1"/>
    <property type="molecule type" value="Genomic_DNA"/>
</dbReference>
<dbReference type="AlphaFoldDB" id="A0A9Q5HY90"/>
<dbReference type="SUPFAM" id="SSF51735">
    <property type="entry name" value="NAD(P)-binding Rossmann-fold domains"/>
    <property type="match status" value="1"/>
</dbReference>